<feature type="domain" description="GBF-interacting protein 1 N-terminal" evidence="2">
    <location>
        <begin position="9"/>
        <end position="53"/>
    </location>
</feature>
<feature type="compositionally biased region" description="Polar residues" evidence="1">
    <location>
        <begin position="659"/>
        <end position="674"/>
    </location>
</feature>
<feature type="region of interest" description="Disordered" evidence="1">
    <location>
        <begin position="659"/>
        <end position="678"/>
    </location>
</feature>
<dbReference type="InterPro" id="IPR009060">
    <property type="entry name" value="UBA-like_sf"/>
</dbReference>
<proteinExistence type="predicted"/>
<evidence type="ECO:0000259" key="2">
    <source>
        <dbReference type="Pfam" id="PF06972"/>
    </source>
</evidence>
<feature type="region of interest" description="Disordered" evidence="1">
    <location>
        <begin position="530"/>
        <end position="580"/>
    </location>
</feature>
<dbReference type="PANTHER" id="PTHR46775">
    <property type="entry name" value="FLOCCULATION PROTEIN (DUF1296)"/>
    <property type="match status" value="1"/>
</dbReference>
<evidence type="ECO:0000313" key="3">
    <source>
        <dbReference type="EMBL" id="KAG8386001.1"/>
    </source>
</evidence>
<feature type="region of interest" description="Disordered" evidence="1">
    <location>
        <begin position="445"/>
        <end position="466"/>
    </location>
</feature>
<keyword evidence="4" id="KW-1185">Reference proteome</keyword>
<dbReference type="InterPro" id="IPR044277">
    <property type="entry name" value="GIP1"/>
</dbReference>
<feature type="compositionally biased region" description="Polar residues" evidence="1">
    <location>
        <begin position="530"/>
        <end position="539"/>
    </location>
</feature>
<evidence type="ECO:0000256" key="1">
    <source>
        <dbReference type="SAM" id="MobiDB-lite"/>
    </source>
</evidence>
<dbReference type="AlphaFoldDB" id="A0AAV6XSK4"/>
<evidence type="ECO:0000313" key="4">
    <source>
        <dbReference type="Proteomes" id="UP000826271"/>
    </source>
</evidence>
<feature type="region of interest" description="Disordered" evidence="1">
    <location>
        <begin position="595"/>
        <end position="650"/>
    </location>
</feature>
<dbReference type="EMBL" id="WHWC01000003">
    <property type="protein sequence ID" value="KAG8386001.1"/>
    <property type="molecule type" value="Genomic_DNA"/>
</dbReference>
<reference evidence="3" key="1">
    <citation type="submission" date="2019-10" db="EMBL/GenBank/DDBJ databases">
        <authorList>
            <person name="Zhang R."/>
            <person name="Pan Y."/>
            <person name="Wang J."/>
            <person name="Ma R."/>
            <person name="Yu S."/>
        </authorList>
    </citation>
    <scope>NUCLEOTIDE SEQUENCE</scope>
    <source>
        <strain evidence="3">LA-IB0</strain>
        <tissue evidence="3">Leaf</tissue>
    </source>
</reference>
<dbReference type="GO" id="GO:0051082">
    <property type="term" value="F:unfolded protein binding"/>
    <property type="evidence" value="ECO:0007669"/>
    <property type="project" value="TreeGrafter"/>
</dbReference>
<gene>
    <name evidence="3" type="ORF">BUALT_Bualt03G0103600</name>
</gene>
<sequence>MSGSSRASIPDSLRKTIQDIKEIAGKHSDEDVYAMLKECNMDPNETAQKLLYLGMYVYMQCVCECVHACMHPSIDVGVFLADLKADVYLTSVYSCLNILAQDGLLFLFNFADTFHQVKGKRDRKKVLHYKVVGLQSFEVIGKCAEDIEFVGRDKAILQFLFCPHCRVLKTELTKNISKYMSCSGEGPGVAEKTILPLLIILTVYLSFCLYAIGGRPINARRENGYNSYTGRGCQSSVPNLHKKINAAPALASSEAPANGSTSLFNGSSMHELASQLAELYIGGVIKETKADHGNKSRKLPSVRTFVVKQLLAVDPGPTPTPTPTNISIVATRAKIQGGNLNSKSNLGNSISSPSVSGLYSSASDPVLVPSLNPRNSGTVGIIKRATGNQRNSAEISANPLADSRTSVVQNASIEHAVSGSVDLTSNIQSIEFQESERSQLIESSQLPSSASHHIAAGKGNQETCQVNGPSKDILSDASGIATEAKSEVDVKLHKLQNSVRQSVIFPNHLHVPEAFKNSLMFGSLDATLGQNNGDSNSEDASVPNFEAATKEPSPNDHPTSGVGNYPDRPPSPPNVLVNLPSQENISSGMTLRYDQSKQDAMQPVGGSHNSLLPPVMGSHNQKGSSHRHGGNSLTSSTTGSSPSLTQSKGITHSSIANPHQLLSHSGFPQQSSPGNIYIPQTAASGVKFPISPVYKPGNIAGNLTQSGISSAYGSYGPFPPSTSASNDDLAVSELKEKNMHSTIKQNDDLHAFNSTTGRDISPLQANDKPLLFHLHR</sequence>
<protein>
    <recommendedName>
        <fullName evidence="2">GBF-interacting protein 1 N-terminal domain-containing protein</fullName>
    </recommendedName>
</protein>
<dbReference type="Proteomes" id="UP000826271">
    <property type="component" value="Unassembled WGS sequence"/>
</dbReference>
<dbReference type="Pfam" id="PF06972">
    <property type="entry name" value="GIP1_N"/>
    <property type="match status" value="1"/>
</dbReference>
<dbReference type="SUPFAM" id="SSF46934">
    <property type="entry name" value="UBA-like"/>
    <property type="match status" value="1"/>
</dbReference>
<feature type="compositionally biased region" description="Low complexity" evidence="1">
    <location>
        <begin position="632"/>
        <end position="647"/>
    </location>
</feature>
<accession>A0AAV6XSK4</accession>
<dbReference type="InterPro" id="IPR009719">
    <property type="entry name" value="GIP1_N"/>
</dbReference>
<organism evidence="3 4">
    <name type="scientific">Buddleja alternifolia</name>
    <dbReference type="NCBI Taxonomy" id="168488"/>
    <lineage>
        <taxon>Eukaryota</taxon>
        <taxon>Viridiplantae</taxon>
        <taxon>Streptophyta</taxon>
        <taxon>Embryophyta</taxon>
        <taxon>Tracheophyta</taxon>
        <taxon>Spermatophyta</taxon>
        <taxon>Magnoliopsida</taxon>
        <taxon>eudicotyledons</taxon>
        <taxon>Gunneridae</taxon>
        <taxon>Pentapetalae</taxon>
        <taxon>asterids</taxon>
        <taxon>lamiids</taxon>
        <taxon>Lamiales</taxon>
        <taxon>Scrophulariaceae</taxon>
        <taxon>Buddlejeae</taxon>
        <taxon>Buddleja</taxon>
    </lineage>
</organism>
<comment type="caution">
    <text evidence="3">The sequence shown here is derived from an EMBL/GenBank/DDBJ whole genome shotgun (WGS) entry which is preliminary data.</text>
</comment>
<name>A0AAV6XSK4_9LAMI</name>
<dbReference type="PANTHER" id="PTHR46775:SF2">
    <property type="entry name" value="GBF-INTERACTING PROTEIN 1-LIKE"/>
    <property type="match status" value="1"/>
</dbReference>